<keyword evidence="1" id="KW-0472">Membrane</keyword>
<evidence type="ECO:0000256" key="1">
    <source>
        <dbReference type="SAM" id="Phobius"/>
    </source>
</evidence>
<reference evidence="2 3" key="1">
    <citation type="submission" date="2019-08" db="EMBL/GenBank/DDBJ databases">
        <title>In-depth cultivation of the pig gut microbiome towards novel bacterial diversity and tailored functional studies.</title>
        <authorList>
            <person name="Wylensek D."/>
            <person name="Hitch T.C.A."/>
            <person name="Clavel T."/>
        </authorList>
    </citation>
    <scope>NUCLEOTIDE SEQUENCE [LARGE SCALE GENOMIC DNA]</scope>
    <source>
        <strain evidence="2 3">WCA-693-APC-5D-A</strain>
    </source>
</reference>
<organism evidence="2 3">
    <name type="scientific">Anaerovibrio slackiae</name>
    <dbReference type="NCBI Taxonomy" id="2652309"/>
    <lineage>
        <taxon>Bacteria</taxon>
        <taxon>Bacillati</taxon>
        <taxon>Bacillota</taxon>
        <taxon>Negativicutes</taxon>
        <taxon>Selenomonadales</taxon>
        <taxon>Selenomonadaceae</taxon>
        <taxon>Anaerovibrio</taxon>
    </lineage>
</organism>
<evidence type="ECO:0000313" key="3">
    <source>
        <dbReference type="Proteomes" id="UP000433181"/>
    </source>
</evidence>
<feature type="transmembrane region" description="Helical" evidence="1">
    <location>
        <begin position="21"/>
        <end position="45"/>
    </location>
</feature>
<keyword evidence="1" id="KW-1133">Transmembrane helix</keyword>
<dbReference type="GeneID" id="96779183"/>
<accession>A0A6I2UHN3</accession>
<name>A0A6I2UHN3_9FIRM</name>
<gene>
    <name evidence="2" type="ORF">FYJ84_09635</name>
</gene>
<feature type="transmembrane region" description="Helical" evidence="1">
    <location>
        <begin position="204"/>
        <end position="223"/>
    </location>
</feature>
<comment type="caution">
    <text evidence="2">The sequence shown here is derived from an EMBL/GenBank/DDBJ whole genome shotgun (WGS) entry which is preliminary data.</text>
</comment>
<keyword evidence="1" id="KW-0812">Transmembrane</keyword>
<dbReference type="RefSeq" id="WP_154407417.1">
    <property type="nucleotide sequence ID" value="NZ_VUNR01000019.1"/>
</dbReference>
<dbReference type="EMBL" id="VUNR01000019">
    <property type="protein sequence ID" value="MSU09245.1"/>
    <property type="molecule type" value="Genomic_DNA"/>
</dbReference>
<proteinExistence type="predicted"/>
<evidence type="ECO:0000313" key="2">
    <source>
        <dbReference type="EMBL" id="MSU09245.1"/>
    </source>
</evidence>
<feature type="transmembrane region" description="Helical" evidence="1">
    <location>
        <begin position="269"/>
        <end position="286"/>
    </location>
</feature>
<keyword evidence="3" id="KW-1185">Reference proteome</keyword>
<dbReference type="Proteomes" id="UP000433181">
    <property type="component" value="Unassembled WGS sequence"/>
</dbReference>
<feature type="transmembrane region" description="Helical" evidence="1">
    <location>
        <begin position="51"/>
        <end position="68"/>
    </location>
</feature>
<feature type="transmembrane region" description="Helical" evidence="1">
    <location>
        <begin position="244"/>
        <end position="263"/>
    </location>
</feature>
<feature type="transmembrane region" description="Helical" evidence="1">
    <location>
        <begin position="80"/>
        <end position="97"/>
    </location>
</feature>
<feature type="transmembrane region" description="Helical" evidence="1">
    <location>
        <begin position="103"/>
        <end position="124"/>
    </location>
</feature>
<protein>
    <submittedName>
        <fullName evidence="2">Uncharacterized protein</fullName>
    </submittedName>
</protein>
<dbReference type="AlphaFoldDB" id="A0A6I2UHN3"/>
<sequence length="300" mass="34181">MVNFIQVRKAINDFTHEHPKVCSLLLYLILLVVCSPAFIFGASIIDPAVPSAGFLWLLAMLLFINMVTEDLQTKQIDIRKAVVLIILLLSVSQYGFLASVALFAFYVLSLHFINLALLLVNFLASDVKNITNHVKSFFTKDGGENDIDETLELPFLPIMAVSMAIYSGAVLYFYSVGAAEIYVPLMEIHHTIGDFSSKILNVNWRWVSVVQCVIVFILLCYVYHKMVENLLQSEFYKGTKFQELQGFIAPWDLFLVAAFMVVFNMFNMQFIICIGFSLSGFIKFVYESYREFRKGDKLCQ</sequence>